<name>A0ABT8SEZ1_9BURK</name>
<reference evidence="2" key="1">
    <citation type="submission" date="2023-06" db="EMBL/GenBank/DDBJ databases">
        <authorList>
            <person name="Jiang Y."/>
            <person name="Liu Q."/>
        </authorList>
    </citation>
    <scope>NUCLEOTIDE SEQUENCE</scope>
    <source>
        <strain evidence="2">CGMCC 1.12090</strain>
    </source>
</reference>
<evidence type="ECO:0000259" key="1">
    <source>
        <dbReference type="Pfam" id="PF22807"/>
    </source>
</evidence>
<sequence length="123" mass="12522">MPQDRAAVSRALTPDSALGGHTASLSLCWLPAGALPGWPAGMAIGQHGSWNRSKLSGYRVVFVPFEGGLPAGLPRDILGGFLSPDESESYGRPVGVAIGPEGALLVADDVGDVVWRVTASGAG</sequence>
<comment type="caution">
    <text evidence="2">The sequence shown here is derived from an EMBL/GenBank/DDBJ whole genome shotgun (WGS) entry which is preliminary data.</text>
</comment>
<accession>A0ABT8SEZ1</accession>
<dbReference type="Gene3D" id="2.120.10.30">
    <property type="entry name" value="TolB, C-terminal domain"/>
    <property type="match status" value="1"/>
</dbReference>
<dbReference type="InterPro" id="IPR011041">
    <property type="entry name" value="Quinoprot_gluc/sorb_DH_b-prop"/>
</dbReference>
<evidence type="ECO:0000313" key="3">
    <source>
        <dbReference type="Proteomes" id="UP001169027"/>
    </source>
</evidence>
<dbReference type="Proteomes" id="UP001169027">
    <property type="component" value="Unassembled WGS sequence"/>
</dbReference>
<gene>
    <name evidence="2" type="ORF">Q2T77_34800</name>
</gene>
<dbReference type="InterPro" id="IPR054539">
    <property type="entry name" value="Beta-prop_PDH"/>
</dbReference>
<dbReference type="SUPFAM" id="SSF50952">
    <property type="entry name" value="Soluble quinoprotein glucose dehydrogenase"/>
    <property type="match status" value="1"/>
</dbReference>
<evidence type="ECO:0000313" key="2">
    <source>
        <dbReference type="EMBL" id="MDO1537428.1"/>
    </source>
</evidence>
<dbReference type="RefSeq" id="WP_301815825.1">
    <property type="nucleotide sequence ID" value="NZ_JAUJZH010000040.1"/>
</dbReference>
<dbReference type="EMBL" id="JAUKVY010000040">
    <property type="protein sequence ID" value="MDO1537428.1"/>
    <property type="molecule type" value="Genomic_DNA"/>
</dbReference>
<dbReference type="Pfam" id="PF22807">
    <property type="entry name" value="TrAA12"/>
    <property type="match status" value="1"/>
</dbReference>
<protein>
    <recommendedName>
        <fullName evidence="1">Pyrroloquinoline quinone-dependent pyranose dehydrogenase beta-propeller domain-containing protein</fullName>
    </recommendedName>
</protein>
<keyword evidence="3" id="KW-1185">Reference proteome</keyword>
<dbReference type="InterPro" id="IPR011042">
    <property type="entry name" value="6-blade_b-propeller_TolB-like"/>
</dbReference>
<feature type="domain" description="Pyrroloquinoline quinone-dependent pyranose dehydrogenase beta-propeller" evidence="1">
    <location>
        <begin position="9"/>
        <end position="117"/>
    </location>
</feature>
<organism evidence="2 3">
    <name type="scientific">Variovorax ginsengisoli</name>
    <dbReference type="NCBI Taxonomy" id="363844"/>
    <lineage>
        <taxon>Bacteria</taxon>
        <taxon>Pseudomonadati</taxon>
        <taxon>Pseudomonadota</taxon>
        <taxon>Betaproteobacteria</taxon>
        <taxon>Burkholderiales</taxon>
        <taxon>Comamonadaceae</taxon>
        <taxon>Variovorax</taxon>
    </lineage>
</organism>
<proteinExistence type="predicted"/>